<feature type="compositionally biased region" description="Basic and acidic residues" evidence="2">
    <location>
        <begin position="350"/>
        <end position="362"/>
    </location>
</feature>
<dbReference type="GeneTree" id="ENSGT00390000011408"/>
<dbReference type="GO" id="GO:0005085">
    <property type="term" value="F:guanyl-nucleotide exchange factor activity"/>
    <property type="evidence" value="ECO:0007669"/>
    <property type="project" value="InterPro"/>
</dbReference>
<dbReference type="GO" id="GO:0043025">
    <property type="term" value="C:neuronal cell body"/>
    <property type="evidence" value="ECO:0007669"/>
    <property type="project" value="TreeGrafter"/>
</dbReference>
<evidence type="ECO:0000313" key="4">
    <source>
        <dbReference type="Ensembl" id="ENSMMSP00000029052.1"/>
    </source>
</evidence>
<dbReference type="GO" id="GO:0030425">
    <property type="term" value="C:dendrite"/>
    <property type="evidence" value="ECO:0007669"/>
    <property type="project" value="TreeGrafter"/>
</dbReference>
<evidence type="ECO:0000313" key="5">
    <source>
        <dbReference type="Proteomes" id="UP000694544"/>
    </source>
</evidence>
<feature type="domain" description="KIND" evidence="3">
    <location>
        <begin position="37"/>
        <end position="217"/>
    </location>
</feature>
<dbReference type="InterPro" id="IPR011019">
    <property type="entry name" value="KIND_dom"/>
</dbReference>
<dbReference type="GO" id="GO:0032045">
    <property type="term" value="C:guanyl-nucleotide exchange factor complex"/>
    <property type="evidence" value="ECO:0007669"/>
    <property type="project" value="TreeGrafter"/>
</dbReference>
<dbReference type="SMART" id="SM00750">
    <property type="entry name" value="KIND"/>
    <property type="match status" value="1"/>
</dbReference>
<dbReference type="Gene3D" id="1.10.510.10">
    <property type="entry name" value="Transferase(Phosphotransferase) domain 1"/>
    <property type="match status" value="2"/>
</dbReference>
<feature type="region of interest" description="Disordered" evidence="2">
    <location>
        <begin position="385"/>
        <end position="424"/>
    </location>
</feature>
<evidence type="ECO:0000256" key="2">
    <source>
        <dbReference type="SAM" id="MobiDB-lite"/>
    </source>
</evidence>
<dbReference type="PROSITE" id="PS51377">
    <property type="entry name" value="KIND"/>
    <property type="match status" value="2"/>
</dbReference>
<accession>A0A8C6FU23</accession>
<reference evidence="4" key="2">
    <citation type="submission" date="2025-09" db="UniProtKB">
        <authorList>
            <consortium name="Ensembl"/>
        </authorList>
    </citation>
    <scope>IDENTIFICATION</scope>
</reference>
<feature type="domain" description="KIND" evidence="3">
    <location>
        <begin position="424"/>
        <end position="527"/>
    </location>
</feature>
<dbReference type="Proteomes" id="UP000694544">
    <property type="component" value="Unplaced"/>
</dbReference>
<feature type="region of interest" description="Disordered" evidence="2">
    <location>
        <begin position="339"/>
        <end position="371"/>
    </location>
</feature>
<dbReference type="GO" id="GO:0007264">
    <property type="term" value="P:small GTPase-mediated signal transduction"/>
    <property type="evidence" value="ECO:0007669"/>
    <property type="project" value="InterPro"/>
</dbReference>
<evidence type="ECO:0000259" key="3">
    <source>
        <dbReference type="PROSITE" id="PS51377"/>
    </source>
</evidence>
<dbReference type="FunFam" id="1.10.510.10:FF:000529">
    <property type="entry name" value="Kinase non-catalytic C-lobe domain-containing 1"/>
    <property type="match status" value="1"/>
</dbReference>
<reference evidence="4" key="1">
    <citation type="submission" date="2025-08" db="UniProtKB">
        <authorList>
            <consortium name="Ensembl"/>
        </authorList>
    </citation>
    <scope>IDENTIFICATION</scope>
</reference>
<dbReference type="AlphaFoldDB" id="A0A8C6FU23"/>
<proteinExistence type="predicted"/>
<feature type="region of interest" description="Disordered" evidence="2">
    <location>
        <begin position="218"/>
        <end position="281"/>
    </location>
</feature>
<protein>
    <recommendedName>
        <fullName evidence="3">KIND domain-containing protein</fullName>
    </recommendedName>
</protein>
<evidence type="ECO:0000256" key="1">
    <source>
        <dbReference type="ARBA" id="ARBA00022737"/>
    </source>
</evidence>
<keyword evidence="1" id="KW-0677">Repeat</keyword>
<name>A0A8C6FU23_MOSMO</name>
<dbReference type="PANTHER" id="PTHR21560">
    <property type="entry name" value="VERY KIND PROTEIN"/>
    <property type="match status" value="1"/>
</dbReference>
<dbReference type="Ensembl" id="ENSMMST00000031995.1">
    <property type="protein sequence ID" value="ENSMMSP00000029052.1"/>
    <property type="gene ID" value="ENSMMSG00000021753.1"/>
</dbReference>
<dbReference type="InterPro" id="IPR029899">
    <property type="entry name" value="KNDC1"/>
</dbReference>
<organism evidence="4 5">
    <name type="scientific">Moschus moschiferus</name>
    <name type="common">Siberian musk deer</name>
    <name type="synonym">Moschus sibiricus</name>
    <dbReference type="NCBI Taxonomy" id="68415"/>
    <lineage>
        <taxon>Eukaryota</taxon>
        <taxon>Metazoa</taxon>
        <taxon>Chordata</taxon>
        <taxon>Craniata</taxon>
        <taxon>Vertebrata</taxon>
        <taxon>Euteleostomi</taxon>
        <taxon>Mammalia</taxon>
        <taxon>Eutheria</taxon>
        <taxon>Laurasiatheria</taxon>
        <taxon>Artiodactyla</taxon>
        <taxon>Ruminantia</taxon>
        <taxon>Pecora</taxon>
        <taxon>Moschidae</taxon>
        <taxon>Moschus</taxon>
    </lineage>
</organism>
<keyword evidence="5" id="KW-1185">Reference proteome</keyword>
<dbReference type="Pfam" id="PF16474">
    <property type="entry name" value="KIND"/>
    <property type="match status" value="1"/>
</dbReference>
<sequence length="527" mass="57107">MQTMDRAAAAFYEEDSKDLDFYDFEPLPTLPEDEENVSLADILSLRDSGLSEQEAWAVCLECSLAMRSVAHSAIFQTLCITPDTLAFNTSGNVCFMEQLSDDPEGAFVPPEFDVTGNTFEAHIYSLGATLKAALDYVPEPEPQPRLSQELEALLGQMQAEDPGDRPDLQSVIALCEEKMQLTPSCRVCRSLSAAGRKVLSIESFGAFQDVSDVTWRGRLAPRGAGPKRQLGDRSADPEALPAPEGWPPSPTREGPEQPGTPPSKALLSSPVKNGESPGQEGLAPERLACLLLDAQRPPADQDRGFLDRSRLRKVRTLPRLPPDGPESGALCLSLTSMKTPLPTSEFFPPDPKKAFPEGKHDLSSFQARPGSRLWPERELELRCQGDKRVGGGSPAWESPPPGSEGPQDVGGDPGTPEPDEGTGVSLQDLLTKLGRPFKEYELWALSHACLSTLRTLSQHPAYLCLDSVLVAEDGAVLFGPPPANGAYNAFFLAPEVAEQKLTTEKVPGLFYPPHLFPPLPRVPTPLP</sequence>
<dbReference type="PANTHER" id="PTHR21560:SF0">
    <property type="entry name" value="KINASE NON-CATALYTIC C-LOBE DOMAIN-CONTAINING PROTEIN 1"/>
    <property type="match status" value="1"/>
</dbReference>
<dbReference type="GO" id="GO:0048814">
    <property type="term" value="P:regulation of dendrite morphogenesis"/>
    <property type="evidence" value="ECO:0007669"/>
    <property type="project" value="TreeGrafter"/>
</dbReference>